<dbReference type="FunCoup" id="K0KHN3">
    <property type="interactions" value="66"/>
</dbReference>
<dbReference type="PANTHER" id="PTHR31758:SF2">
    <property type="entry name" value="BTB_POZ DOMAIN-CONTAINING PROTEIN YLR108C"/>
    <property type="match status" value="1"/>
</dbReference>
<comment type="caution">
    <text evidence="1">The sequence shown here is derived from an EMBL/GenBank/DDBJ whole genome shotgun (WGS) entry which is preliminary data.</text>
</comment>
<proteinExistence type="predicted"/>
<dbReference type="STRING" id="1206466.K0KHN3"/>
<sequence length="465" mass="54773">MSFLSFHDESAKHFDPTIPNVLPHGKMYKLQVGDKLFILSGASLSSDAPSYFTNYFLNNDEDKPLFLDRSPDVFNYIYQHLQGYHVEIPNCDVFTKLFSDSIYFNLPRLKELLQKDDYYHVEMINEHVKVPKKLLLTEGNYPNFFSVTFEALYRDLSELMISKNLIRPPPQAAPRLNRDGGLLKDLIKLLQGIDIPFQCQDHKRLLIKEAKYYRFNTIVEKLGYEHIFQSLDEKDKGKEYIVVDLNDINPRNFVKKVEENLRIDEDEDDEEKSHKRQKTESNIYEYQRKYGIDPYSRAIIIKIDELNGVEFFTNKPESDDGYTIYGATFQNQVRIKLLKFLKTLFQHSKLSKININGREFDFDQVFSFTIMNKIIFSKIDNGDDDFFKSKEVDLRLYDENNQVQPIKFTEGNNKDIKSIDYLLKTSYWKLIIKEENHDTLDIDFELVKAKAVESNNAEVYNAFLR</sequence>
<dbReference type="Gene3D" id="3.30.710.10">
    <property type="entry name" value="Potassium Channel Kv1.1, Chain A"/>
    <property type="match status" value="1"/>
</dbReference>
<dbReference type="EMBL" id="CAIF01000007">
    <property type="protein sequence ID" value="CCH40879.1"/>
    <property type="molecule type" value="Genomic_DNA"/>
</dbReference>
<dbReference type="SUPFAM" id="SSF54695">
    <property type="entry name" value="POZ domain"/>
    <property type="match status" value="1"/>
</dbReference>
<keyword evidence="2" id="KW-1185">Reference proteome</keyword>
<protein>
    <recommendedName>
        <fullName evidence="3">BTB domain-containing protein</fullName>
    </recommendedName>
</protein>
<evidence type="ECO:0000313" key="2">
    <source>
        <dbReference type="Proteomes" id="UP000009328"/>
    </source>
</evidence>
<dbReference type="AlphaFoldDB" id="K0KHN3"/>
<evidence type="ECO:0000313" key="1">
    <source>
        <dbReference type="EMBL" id="CCH40879.1"/>
    </source>
</evidence>
<organism evidence="1 2">
    <name type="scientific">Wickerhamomyces ciferrii (strain ATCC 14091 / BCRC 22168 / CBS 111 / JCM 3599 / NBRC 0793 / NRRL Y-1031 F-60-10)</name>
    <name type="common">Yeast</name>
    <name type="synonym">Pichia ciferrii</name>
    <dbReference type="NCBI Taxonomy" id="1206466"/>
    <lineage>
        <taxon>Eukaryota</taxon>
        <taxon>Fungi</taxon>
        <taxon>Dikarya</taxon>
        <taxon>Ascomycota</taxon>
        <taxon>Saccharomycotina</taxon>
        <taxon>Saccharomycetes</taxon>
        <taxon>Phaffomycetales</taxon>
        <taxon>Wickerhamomycetaceae</taxon>
        <taxon>Wickerhamomyces</taxon>
    </lineage>
</organism>
<reference evidence="1 2" key="1">
    <citation type="journal article" date="2012" name="Eukaryot. Cell">
        <title>Draft genome sequence of Wickerhamomyces ciferrii NRRL Y-1031 F-60-10.</title>
        <authorList>
            <person name="Schneider J."/>
            <person name="Andrea H."/>
            <person name="Blom J."/>
            <person name="Jaenicke S."/>
            <person name="Ruckert C."/>
            <person name="Schorsch C."/>
            <person name="Szczepanowski R."/>
            <person name="Farwick M."/>
            <person name="Goesmann A."/>
            <person name="Puhler A."/>
            <person name="Schaffer S."/>
            <person name="Tauch A."/>
            <person name="Kohler T."/>
            <person name="Brinkrolf K."/>
        </authorList>
    </citation>
    <scope>NUCLEOTIDE SEQUENCE [LARGE SCALE GENOMIC DNA]</scope>
    <source>
        <strain evidence="2">ATCC 14091 / BCRC 22168 / CBS 111 / JCM 3599 / NBRC 0793 / NRRL Y-1031 F-60-10</strain>
    </source>
</reference>
<dbReference type="InParanoid" id="K0KHN3"/>
<gene>
    <name evidence="1" type="ORF">BN7_413</name>
</gene>
<accession>K0KHN3</accession>
<name>K0KHN3_WICCF</name>
<evidence type="ECO:0008006" key="3">
    <source>
        <dbReference type="Google" id="ProtNLM"/>
    </source>
</evidence>
<dbReference type="HOGENOM" id="CLU_017395_2_1_1"/>
<dbReference type="PANTHER" id="PTHR31758">
    <property type="entry name" value="BTB/POZ DOMAIN-CONTAINING PROTEIN YLR108C"/>
    <property type="match status" value="1"/>
</dbReference>
<dbReference type="Proteomes" id="UP000009328">
    <property type="component" value="Unassembled WGS sequence"/>
</dbReference>
<dbReference type="InterPro" id="IPR011333">
    <property type="entry name" value="SKP1/BTB/POZ_sf"/>
</dbReference>
<dbReference type="eggNOG" id="ENOG502QRM9">
    <property type="taxonomic scope" value="Eukaryota"/>
</dbReference>